<dbReference type="Gene3D" id="3.40.640.10">
    <property type="entry name" value="Type I PLP-dependent aspartate aminotransferase-like (Major domain)"/>
    <property type="match status" value="1"/>
</dbReference>
<evidence type="ECO:0000313" key="6">
    <source>
        <dbReference type="Proteomes" id="UP000887540"/>
    </source>
</evidence>
<dbReference type="FunFam" id="3.40.640.10:FF:000199">
    <property type="entry name" value="Glycine dehydrogenase [decarboxylating], mitochondrial"/>
    <property type="match status" value="1"/>
</dbReference>
<dbReference type="Pfam" id="PF02347">
    <property type="entry name" value="GDC-P"/>
    <property type="match status" value="1"/>
</dbReference>
<sequence length="383" mass="42771">MRRFKDLRCISPAITSASYSHGVPIVISRRSLNYDTFADRHIGPSDLEKQRMLQFLGFKDLDHLTNTNVPEQIRLKRPLDLPPALDEWRMLTELREISDKNKNYRTYIGMGYYDCIVPNVIIRNVLQNAGWTSPYTPYQPEIAQGRLESLLNFQTMIADLTGLEIANASLLDEATACAEAICLASRVTKRFKILYDPHLHPQNIALLRTRAEPLDIDLIPLTDVEGSPSVAKDIAGVIVQYPNTEGKIYDLENLIKTSHENGALVIMVCDLLSLTLLKSPGDLGADIAVGNAQRFGLPLGYGGPHPAFMAVAKRDEKNSLARTMPGRIVGVSKLVYKALYSLLHQSIQKSLLNSVPWIDFKKLDMHGLMVRTLTIHVIVAGEE</sequence>
<dbReference type="InterPro" id="IPR015424">
    <property type="entry name" value="PyrdxlP-dep_Trfase"/>
</dbReference>
<dbReference type="EC" id="1.4.4.2" evidence="1"/>
<evidence type="ECO:0000256" key="2">
    <source>
        <dbReference type="ARBA" id="ARBA00022898"/>
    </source>
</evidence>
<reference evidence="7" key="1">
    <citation type="submission" date="2022-11" db="UniProtKB">
        <authorList>
            <consortium name="WormBaseParasite"/>
        </authorList>
    </citation>
    <scope>IDENTIFICATION</scope>
</reference>
<name>A0A914DZF0_9BILA</name>
<dbReference type="GO" id="GO:0030170">
    <property type="term" value="F:pyridoxal phosphate binding"/>
    <property type="evidence" value="ECO:0007669"/>
    <property type="project" value="TreeGrafter"/>
</dbReference>
<evidence type="ECO:0000256" key="3">
    <source>
        <dbReference type="ARBA" id="ARBA00023002"/>
    </source>
</evidence>
<dbReference type="WBParaSite" id="ACRNAN_scaffold4638.g14418.t1">
    <property type="protein sequence ID" value="ACRNAN_scaffold4638.g14418.t1"/>
    <property type="gene ID" value="ACRNAN_scaffold4638.g14418"/>
</dbReference>
<dbReference type="PANTHER" id="PTHR11773">
    <property type="entry name" value="GLYCINE DEHYDROGENASE, DECARBOXYLATING"/>
    <property type="match status" value="1"/>
</dbReference>
<dbReference type="GO" id="GO:0004375">
    <property type="term" value="F:glycine dehydrogenase (decarboxylating) activity"/>
    <property type="evidence" value="ECO:0007669"/>
    <property type="project" value="UniProtKB-EC"/>
</dbReference>
<evidence type="ECO:0000256" key="1">
    <source>
        <dbReference type="ARBA" id="ARBA00012134"/>
    </source>
</evidence>
<protein>
    <recommendedName>
        <fullName evidence="1">glycine dehydrogenase (aminomethyl-transferring)</fullName>
        <ecNumber evidence="1">1.4.4.2</ecNumber>
    </recommendedName>
</protein>
<evidence type="ECO:0000256" key="4">
    <source>
        <dbReference type="ARBA" id="ARBA00049026"/>
    </source>
</evidence>
<dbReference type="GO" id="GO:0005960">
    <property type="term" value="C:glycine cleavage complex"/>
    <property type="evidence" value="ECO:0007669"/>
    <property type="project" value="TreeGrafter"/>
</dbReference>
<keyword evidence="2" id="KW-0663">Pyridoxal phosphate</keyword>
<dbReference type="InterPro" id="IPR020581">
    <property type="entry name" value="GDC_P"/>
</dbReference>
<dbReference type="GO" id="GO:0016594">
    <property type="term" value="F:glycine binding"/>
    <property type="evidence" value="ECO:0007669"/>
    <property type="project" value="TreeGrafter"/>
</dbReference>
<dbReference type="GO" id="GO:0019464">
    <property type="term" value="P:glycine decarboxylation via glycine cleavage system"/>
    <property type="evidence" value="ECO:0007669"/>
    <property type="project" value="TreeGrafter"/>
</dbReference>
<feature type="domain" description="Glycine cleavage system P-protein N-terminal" evidence="5">
    <location>
        <begin position="39"/>
        <end position="333"/>
    </location>
</feature>
<dbReference type="PANTHER" id="PTHR11773:SF1">
    <property type="entry name" value="GLYCINE DEHYDROGENASE (DECARBOXYLATING), MITOCHONDRIAL"/>
    <property type="match status" value="1"/>
</dbReference>
<evidence type="ECO:0000313" key="7">
    <source>
        <dbReference type="WBParaSite" id="ACRNAN_scaffold4638.g14418.t1"/>
    </source>
</evidence>
<dbReference type="InterPro" id="IPR015422">
    <property type="entry name" value="PyrdxlP-dep_Trfase_small"/>
</dbReference>
<dbReference type="AlphaFoldDB" id="A0A914DZF0"/>
<dbReference type="SUPFAM" id="SSF53383">
    <property type="entry name" value="PLP-dependent transferases"/>
    <property type="match status" value="1"/>
</dbReference>
<dbReference type="GO" id="GO:0005739">
    <property type="term" value="C:mitochondrion"/>
    <property type="evidence" value="ECO:0007669"/>
    <property type="project" value="TreeGrafter"/>
</dbReference>
<dbReference type="InterPro" id="IPR049315">
    <property type="entry name" value="GDC-P_N"/>
</dbReference>
<dbReference type="Gene3D" id="3.90.1150.10">
    <property type="entry name" value="Aspartate Aminotransferase, domain 1"/>
    <property type="match status" value="1"/>
</dbReference>
<dbReference type="InterPro" id="IPR015421">
    <property type="entry name" value="PyrdxlP-dep_Trfase_major"/>
</dbReference>
<accession>A0A914DZF0</accession>
<keyword evidence="3" id="KW-0560">Oxidoreductase</keyword>
<comment type="catalytic activity">
    <reaction evidence="4">
        <text>N(6)-[(R)-lipoyl]-L-lysyl-[glycine-cleavage complex H protein] + glycine + H(+) = N(6)-[(R)-S(8)-aminomethyldihydrolipoyl]-L-lysyl-[glycine-cleavage complex H protein] + CO2</text>
        <dbReference type="Rhea" id="RHEA:24304"/>
        <dbReference type="Rhea" id="RHEA-COMP:10494"/>
        <dbReference type="Rhea" id="RHEA-COMP:10495"/>
        <dbReference type="ChEBI" id="CHEBI:15378"/>
        <dbReference type="ChEBI" id="CHEBI:16526"/>
        <dbReference type="ChEBI" id="CHEBI:57305"/>
        <dbReference type="ChEBI" id="CHEBI:83099"/>
        <dbReference type="ChEBI" id="CHEBI:83143"/>
        <dbReference type="EC" id="1.4.4.2"/>
    </reaction>
</comment>
<proteinExistence type="predicted"/>
<evidence type="ECO:0000259" key="5">
    <source>
        <dbReference type="Pfam" id="PF02347"/>
    </source>
</evidence>
<dbReference type="Proteomes" id="UP000887540">
    <property type="component" value="Unplaced"/>
</dbReference>
<keyword evidence="6" id="KW-1185">Reference proteome</keyword>
<organism evidence="6 7">
    <name type="scientific">Acrobeloides nanus</name>
    <dbReference type="NCBI Taxonomy" id="290746"/>
    <lineage>
        <taxon>Eukaryota</taxon>
        <taxon>Metazoa</taxon>
        <taxon>Ecdysozoa</taxon>
        <taxon>Nematoda</taxon>
        <taxon>Chromadorea</taxon>
        <taxon>Rhabditida</taxon>
        <taxon>Tylenchina</taxon>
        <taxon>Cephalobomorpha</taxon>
        <taxon>Cephaloboidea</taxon>
        <taxon>Cephalobidae</taxon>
        <taxon>Acrobeloides</taxon>
    </lineage>
</organism>